<name>A0A0G1C9U0_9BACT</name>
<dbReference type="AlphaFoldDB" id="A0A0G1C9U0"/>
<dbReference type="NCBIfam" id="TIGR02436">
    <property type="entry name" value="four helix bundle protein"/>
    <property type="match status" value="1"/>
</dbReference>
<dbReference type="InterPro" id="IPR012657">
    <property type="entry name" value="23S_rRNA-intervening_sequence"/>
</dbReference>
<dbReference type="InterPro" id="IPR036583">
    <property type="entry name" value="23S_rRNA_IVS_sf"/>
</dbReference>
<sequence>MGRINSFRDLEAWRETKNLAVIVYKITEHFPKSEVFGLTNQLRRAVVSISSNIAEGFCRKTNKDKTQFYSIALGSLSELESQLSISKEVGYLSNDELMSVMEKVVLVGKLTGGLKRSINL</sequence>
<keyword evidence="1" id="KW-0689">Ribosomal protein</keyword>
<reference evidence="1 2" key="1">
    <citation type="journal article" date="2015" name="Nature">
        <title>rRNA introns, odd ribosomes, and small enigmatic genomes across a large radiation of phyla.</title>
        <authorList>
            <person name="Brown C.T."/>
            <person name="Hug L.A."/>
            <person name="Thomas B.C."/>
            <person name="Sharon I."/>
            <person name="Castelle C.J."/>
            <person name="Singh A."/>
            <person name="Wilkins M.J."/>
            <person name="Williams K.H."/>
            <person name="Banfield J.F."/>
        </authorList>
    </citation>
    <scope>NUCLEOTIDE SEQUENCE [LARGE SCALE GENOMIC DNA]</scope>
</reference>
<dbReference type="EMBL" id="LCFA01000012">
    <property type="protein sequence ID" value="KKS82169.1"/>
    <property type="molecule type" value="Genomic_DNA"/>
</dbReference>
<dbReference type="Proteomes" id="UP000034810">
    <property type="component" value="Unassembled WGS sequence"/>
</dbReference>
<gene>
    <name evidence="1" type="ORF">UV58_C0012G0015</name>
</gene>
<accession>A0A0G1C9U0</accession>
<dbReference type="PANTHER" id="PTHR38471:SF2">
    <property type="entry name" value="FOUR HELIX BUNDLE PROTEIN"/>
    <property type="match status" value="1"/>
</dbReference>
<dbReference type="SUPFAM" id="SSF158446">
    <property type="entry name" value="IVS-encoded protein-like"/>
    <property type="match status" value="1"/>
</dbReference>
<dbReference type="PANTHER" id="PTHR38471">
    <property type="entry name" value="FOUR HELIX BUNDLE PROTEIN"/>
    <property type="match status" value="1"/>
</dbReference>
<organism evidence="1 2">
    <name type="scientific">Candidatus Wolfebacteria bacterium GW2011_GWC1_43_10</name>
    <dbReference type="NCBI Taxonomy" id="1619011"/>
    <lineage>
        <taxon>Bacteria</taxon>
        <taxon>Candidatus Wolfeibacteriota</taxon>
    </lineage>
</organism>
<evidence type="ECO:0000313" key="1">
    <source>
        <dbReference type="EMBL" id="KKS82169.1"/>
    </source>
</evidence>
<protein>
    <submittedName>
        <fullName evidence="1">S23 ribosomal protein</fullName>
    </submittedName>
</protein>
<comment type="caution">
    <text evidence="1">The sequence shown here is derived from an EMBL/GenBank/DDBJ whole genome shotgun (WGS) entry which is preliminary data.</text>
</comment>
<dbReference type="Gene3D" id="1.20.1440.60">
    <property type="entry name" value="23S rRNA-intervening sequence"/>
    <property type="match status" value="1"/>
</dbReference>
<dbReference type="CDD" id="cd16377">
    <property type="entry name" value="23S_rRNA_IVP_like"/>
    <property type="match status" value="1"/>
</dbReference>
<keyword evidence="1" id="KW-0687">Ribonucleoprotein</keyword>
<proteinExistence type="predicted"/>
<evidence type="ECO:0000313" key="2">
    <source>
        <dbReference type="Proteomes" id="UP000034810"/>
    </source>
</evidence>
<dbReference type="Pfam" id="PF05635">
    <property type="entry name" value="23S_rRNA_IVP"/>
    <property type="match status" value="1"/>
</dbReference>
<dbReference type="GO" id="GO:0005840">
    <property type="term" value="C:ribosome"/>
    <property type="evidence" value="ECO:0007669"/>
    <property type="project" value="UniProtKB-KW"/>
</dbReference>